<dbReference type="InterPro" id="IPR034457">
    <property type="entry name" value="Organic_radical-activating"/>
</dbReference>
<keyword evidence="3" id="KW-0004">4Fe-4S</keyword>
<dbReference type="Gene3D" id="3.20.20.70">
    <property type="entry name" value="Aldolase class I"/>
    <property type="match status" value="1"/>
</dbReference>
<comment type="caution">
    <text evidence="13">The sequence shown here is derived from an EMBL/GenBank/DDBJ whole genome shotgun (WGS) entry which is preliminary data.</text>
</comment>
<dbReference type="SFLD" id="SFLDF00392">
    <property type="entry name" value="YjjI_activase"/>
    <property type="match status" value="1"/>
</dbReference>
<sequence>MSMVPPEAVINKIIPLSVVDGPGCRTSVFVQGCNIACAYCHNPETQQLCSGCGLCVSQCPAGALSIQVNGGDEPEGGEARNGGKARNGGAVSKEYKHDSVIWDESLCMQCDTCIRVCPSHASPKVRRMSAEDVWKEIEKNMPFIQGITVSGGECALYPEFLTELFRRAGKAGLTCFLDSNGCVDLSQYPRLMQVTDQVMLDVKAWDHKVFGRLTGGDVSIVKKNLKNLAEHGKLFEVRLVCLDSGHEGENRQERVPEVDMEAVIAGVSREAAPYLKEFRLKLITFRQYGVTGSLKEAKSPSRERMEALKNLAVRYGFQDIQVV</sequence>
<evidence type="ECO:0000259" key="12">
    <source>
        <dbReference type="PROSITE" id="PS51918"/>
    </source>
</evidence>
<evidence type="ECO:0000313" key="14">
    <source>
        <dbReference type="Proteomes" id="UP000634672"/>
    </source>
</evidence>
<evidence type="ECO:0000256" key="4">
    <source>
        <dbReference type="ARBA" id="ARBA00022691"/>
    </source>
</evidence>
<evidence type="ECO:0000259" key="11">
    <source>
        <dbReference type="PROSITE" id="PS51379"/>
    </source>
</evidence>
<dbReference type="SFLD" id="SFLDS00029">
    <property type="entry name" value="Radical_SAM"/>
    <property type="match status" value="1"/>
</dbReference>
<evidence type="ECO:0000256" key="10">
    <source>
        <dbReference type="SAM" id="MobiDB-lite"/>
    </source>
</evidence>
<reference evidence="13 14" key="1">
    <citation type="submission" date="2020-08" db="EMBL/GenBank/DDBJ databases">
        <title>Genome public.</title>
        <authorList>
            <person name="Liu C."/>
            <person name="Sun Q."/>
        </authorList>
    </citation>
    <scope>NUCLEOTIDE SEQUENCE [LARGE SCALE GENOMIC DNA]</scope>
    <source>
        <strain evidence="13 14">NSJ-66</strain>
    </source>
</reference>
<dbReference type="PANTHER" id="PTHR30352">
    <property type="entry name" value="PYRUVATE FORMATE-LYASE-ACTIVATING ENZYME"/>
    <property type="match status" value="1"/>
</dbReference>
<keyword evidence="6" id="KW-0560">Oxidoreductase</keyword>
<evidence type="ECO:0000256" key="1">
    <source>
        <dbReference type="ARBA" id="ARBA00001966"/>
    </source>
</evidence>
<keyword evidence="14" id="KW-1185">Reference proteome</keyword>
<dbReference type="InterPro" id="IPR017896">
    <property type="entry name" value="4Fe4S_Fe-S-bd"/>
</dbReference>
<dbReference type="SFLD" id="SFLDG01066">
    <property type="entry name" value="organic_radical-activating_enz"/>
    <property type="match status" value="1"/>
</dbReference>
<evidence type="ECO:0000256" key="2">
    <source>
        <dbReference type="ARBA" id="ARBA00009777"/>
    </source>
</evidence>
<feature type="region of interest" description="Disordered" evidence="10">
    <location>
        <begin position="70"/>
        <end position="90"/>
    </location>
</feature>
<dbReference type="SFLD" id="SFLDG01118">
    <property type="entry name" value="activating_enzymes__group_2"/>
    <property type="match status" value="1"/>
</dbReference>
<feature type="domain" description="4Fe-4S ferredoxin-type" evidence="11">
    <location>
        <begin position="41"/>
        <end position="69"/>
    </location>
</feature>
<comment type="similarity">
    <text evidence="2">Belongs to the organic radical-activating enzymes family.</text>
</comment>
<dbReference type="PROSITE" id="PS00198">
    <property type="entry name" value="4FE4S_FER_1"/>
    <property type="match status" value="2"/>
</dbReference>
<dbReference type="SUPFAM" id="SSF46548">
    <property type="entry name" value="alpha-helical ferredoxin"/>
    <property type="match status" value="1"/>
</dbReference>
<evidence type="ECO:0000256" key="9">
    <source>
        <dbReference type="ARBA" id="ARBA00047365"/>
    </source>
</evidence>
<dbReference type="InterPro" id="IPR013785">
    <property type="entry name" value="Aldolase_TIM"/>
</dbReference>
<dbReference type="InterPro" id="IPR023912">
    <property type="entry name" value="YjjW_bact"/>
</dbReference>
<gene>
    <name evidence="13" type="ORF">H8S75_20945</name>
</gene>
<keyword evidence="5" id="KW-0479">Metal-binding</keyword>
<dbReference type="Pfam" id="PF12838">
    <property type="entry name" value="Fer4_7"/>
    <property type="match status" value="1"/>
</dbReference>
<dbReference type="Gene3D" id="3.30.70.20">
    <property type="match status" value="1"/>
</dbReference>
<dbReference type="PROSITE" id="PS51379">
    <property type="entry name" value="4FE4S_FER_2"/>
    <property type="match status" value="2"/>
</dbReference>
<name>A0ABR7HB83_9FIRM</name>
<dbReference type="EMBL" id="JACOPB010000011">
    <property type="protein sequence ID" value="MBC5710423.1"/>
    <property type="molecule type" value="Genomic_DNA"/>
</dbReference>
<dbReference type="InterPro" id="IPR012839">
    <property type="entry name" value="Organic_radical_activase"/>
</dbReference>
<feature type="domain" description="Radical SAM core" evidence="12">
    <location>
        <begin position="19"/>
        <end position="318"/>
    </location>
</feature>
<evidence type="ECO:0000256" key="3">
    <source>
        <dbReference type="ARBA" id="ARBA00022485"/>
    </source>
</evidence>
<proteinExistence type="inferred from homology"/>
<dbReference type="Proteomes" id="UP000634672">
    <property type="component" value="Unassembled WGS sequence"/>
</dbReference>
<evidence type="ECO:0000256" key="8">
    <source>
        <dbReference type="ARBA" id="ARBA00023014"/>
    </source>
</evidence>
<dbReference type="InterPro" id="IPR040074">
    <property type="entry name" value="BssD/PflA/YjjW"/>
</dbReference>
<comment type="cofactor">
    <cofactor evidence="1">
        <name>[4Fe-4S] cluster</name>
        <dbReference type="ChEBI" id="CHEBI:49883"/>
    </cofactor>
</comment>
<organism evidence="13 14">
    <name type="scientific">Hungatella hominis</name>
    <dbReference type="NCBI Taxonomy" id="2763050"/>
    <lineage>
        <taxon>Bacteria</taxon>
        <taxon>Bacillati</taxon>
        <taxon>Bacillota</taxon>
        <taxon>Clostridia</taxon>
        <taxon>Lachnospirales</taxon>
        <taxon>Lachnospiraceae</taxon>
        <taxon>Hungatella</taxon>
    </lineage>
</organism>
<dbReference type="InterPro" id="IPR001989">
    <property type="entry name" value="Radical_activat_CS"/>
</dbReference>
<evidence type="ECO:0000256" key="7">
    <source>
        <dbReference type="ARBA" id="ARBA00023004"/>
    </source>
</evidence>
<dbReference type="PIRSF" id="PIRSF000371">
    <property type="entry name" value="PFL_act_enz"/>
    <property type="match status" value="1"/>
</dbReference>
<dbReference type="PROSITE" id="PS01087">
    <property type="entry name" value="RADICAL_ACTIVATING"/>
    <property type="match status" value="1"/>
</dbReference>
<dbReference type="SUPFAM" id="SSF102114">
    <property type="entry name" value="Radical SAM enzymes"/>
    <property type="match status" value="1"/>
</dbReference>
<comment type="catalytic activity">
    <reaction evidence="9">
        <text>glycyl-[protein] + reduced [flavodoxin] + S-adenosyl-L-methionine = glycin-2-yl radical-[protein] + semiquinone [flavodoxin] + 5'-deoxyadenosine + L-methionine + H(+)</text>
        <dbReference type="Rhea" id="RHEA:61976"/>
        <dbReference type="Rhea" id="RHEA-COMP:10622"/>
        <dbReference type="Rhea" id="RHEA-COMP:14480"/>
        <dbReference type="Rhea" id="RHEA-COMP:15993"/>
        <dbReference type="Rhea" id="RHEA-COMP:15994"/>
        <dbReference type="ChEBI" id="CHEBI:15378"/>
        <dbReference type="ChEBI" id="CHEBI:17319"/>
        <dbReference type="ChEBI" id="CHEBI:29947"/>
        <dbReference type="ChEBI" id="CHEBI:32722"/>
        <dbReference type="ChEBI" id="CHEBI:57618"/>
        <dbReference type="ChEBI" id="CHEBI:57844"/>
        <dbReference type="ChEBI" id="CHEBI:59789"/>
        <dbReference type="ChEBI" id="CHEBI:140311"/>
    </reaction>
</comment>
<dbReference type="InterPro" id="IPR007197">
    <property type="entry name" value="rSAM"/>
</dbReference>
<evidence type="ECO:0000256" key="5">
    <source>
        <dbReference type="ARBA" id="ARBA00022723"/>
    </source>
</evidence>
<dbReference type="InterPro" id="IPR058240">
    <property type="entry name" value="rSAM_sf"/>
</dbReference>
<dbReference type="InterPro" id="IPR017900">
    <property type="entry name" value="4Fe4S_Fe_S_CS"/>
</dbReference>
<dbReference type="PROSITE" id="PS51918">
    <property type="entry name" value="RADICAL_SAM"/>
    <property type="match status" value="1"/>
</dbReference>
<keyword evidence="8" id="KW-0411">Iron-sulfur</keyword>
<accession>A0ABR7HB83</accession>
<feature type="domain" description="4Fe-4S ferredoxin-type" evidence="11">
    <location>
        <begin position="98"/>
        <end position="127"/>
    </location>
</feature>
<evidence type="ECO:0000256" key="6">
    <source>
        <dbReference type="ARBA" id="ARBA00023002"/>
    </source>
</evidence>
<evidence type="ECO:0000313" key="13">
    <source>
        <dbReference type="EMBL" id="MBC5710423.1"/>
    </source>
</evidence>
<protein>
    <submittedName>
        <fullName evidence="13">Radical SAM protein</fullName>
    </submittedName>
</protein>
<dbReference type="PANTHER" id="PTHR30352:SF13">
    <property type="entry name" value="GLYCYL-RADICAL ENZYME ACTIVATING ENZYME YJJW-RELATED"/>
    <property type="match status" value="1"/>
</dbReference>
<keyword evidence="7" id="KW-0408">Iron</keyword>
<dbReference type="CDD" id="cd01335">
    <property type="entry name" value="Radical_SAM"/>
    <property type="match status" value="1"/>
</dbReference>
<dbReference type="RefSeq" id="WP_187023240.1">
    <property type="nucleotide sequence ID" value="NZ_JACOPB010000011.1"/>
</dbReference>
<keyword evidence="4" id="KW-0949">S-adenosyl-L-methionine</keyword>